<dbReference type="RefSeq" id="WP_105062471.1">
    <property type="nucleotide sequence ID" value="NZ_MSCJ01000003.1"/>
</dbReference>
<gene>
    <name evidence="1" type="ORF">BTO08_20900</name>
</gene>
<accession>A0A2S7VKL0</accession>
<proteinExistence type="predicted"/>
<organism evidence="1 2">
    <name type="scientific">Photobacterium angustum</name>
    <dbReference type="NCBI Taxonomy" id="661"/>
    <lineage>
        <taxon>Bacteria</taxon>
        <taxon>Pseudomonadati</taxon>
        <taxon>Pseudomonadota</taxon>
        <taxon>Gammaproteobacteria</taxon>
        <taxon>Vibrionales</taxon>
        <taxon>Vibrionaceae</taxon>
        <taxon>Photobacterium</taxon>
    </lineage>
</organism>
<dbReference type="OrthoDB" id="5825588at2"/>
<protein>
    <submittedName>
        <fullName evidence="1">Uncharacterized protein</fullName>
    </submittedName>
</protein>
<evidence type="ECO:0000313" key="1">
    <source>
        <dbReference type="EMBL" id="PQJ62686.1"/>
    </source>
</evidence>
<name>A0A2S7VKL0_PHOAN</name>
<evidence type="ECO:0000313" key="2">
    <source>
        <dbReference type="Proteomes" id="UP000238730"/>
    </source>
</evidence>
<dbReference type="AlphaFoldDB" id="A0A2S7VKL0"/>
<dbReference type="EMBL" id="MSCJ01000003">
    <property type="protein sequence ID" value="PQJ62686.1"/>
    <property type="molecule type" value="Genomic_DNA"/>
</dbReference>
<comment type="caution">
    <text evidence="1">The sequence shown here is derived from an EMBL/GenBank/DDBJ whole genome shotgun (WGS) entry which is preliminary data.</text>
</comment>
<dbReference type="Proteomes" id="UP000238730">
    <property type="component" value="Unassembled WGS sequence"/>
</dbReference>
<sequence>MKSLILSVLYGVFLLSPLMIQAEIVSKPLESTTSFIETVDNYELSQTQQQGITVYHPVLGYANYENTVCDSEDNHQQQFRRLVSSYCLQHSGKVVDNWCVDKQNNMPLFTAELNQLRTDCHSGGNASIIHVLEFLPSVEHDQQTQQSWLQVATAFGY</sequence>
<reference evidence="1 2" key="1">
    <citation type="submission" date="2016-12" db="EMBL/GenBank/DDBJ databases">
        <title>Diversity of luminous bacteria.</title>
        <authorList>
            <person name="Yoshizawa S."/>
            <person name="Kogure K."/>
        </authorList>
    </citation>
    <scope>NUCLEOTIDE SEQUENCE [LARGE SCALE GENOMIC DNA]</scope>
    <source>
        <strain evidence="1 2">LC1-200</strain>
    </source>
</reference>